<evidence type="ECO:0000256" key="2">
    <source>
        <dbReference type="ARBA" id="ARBA00022837"/>
    </source>
</evidence>
<sequence>MCPSDRHPRGGGAASPDLRPAFDVLDADHDGRISRDDLKAFFSSAASPLTEDDIVAMISAADADRNGFVDYDEFERVLGRRSRSRRSSRTGPGGGVMEEAFRVMDRDGDGKVGFEDLRAYLEWAGIPACDDDVRAMIRIGGGDGADGVCLDALARILAVDFA</sequence>
<dbReference type="InterPro" id="IPR002048">
    <property type="entry name" value="EF_hand_dom"/>
</dbReference>
<gene>
    <name evidence="6" type="ORF">ACMD2_05819</name>
    <name evidence="5" type="ORF">ACMD2_22035</name>
</gene>
<evidence type="ECO:0000313" key="7">
    <source>
        <dbReference type="Proteomes" id="UP000092600"/>
    </source>
</evidence>
<dbReference type="PROSITE" id="PS00018">
    <property type="entry name" value="EF_HAND_1"/>
    <property type="match status" value="3"/>
</dbReference>
<evidence type="ECO:0000256" key="1">
    <source>
        <dbReference type="ARBA" id="ARBA00022737"/>
    </source>
</evidence>
<evidence type="ECO:0000256" key="3">
    <source>
        <dbReference type="SAM" id="MobiDB-lite"/>
    </source>
</evidence>
<evidence type="ECO:0000313" key="5">
    <source>
        <dbReference type="EMBL" id="OAY73054.1"/>
    </source>
</evidence>
<keyword evidence="1" id="KW-0677">Repeat</keyword>
<dbReference type="PROSITE" id="PS50222">
    <property type="entry name" value="EF_HAND_2"/>
    <property type="match status" value="3"/>
</dbReference>
<feature type="domain" description="EF-hand" evidence="4">
    <location>
        <begin position="49"/>
        <end position="84"/>
    </location>
</feature>
<dbReference type="EMBL" id="LSRQ01000610">
    <property type="protein sequence ID" value="OAY81767.1"/>
    <property type="molecule type" value="Genomic_DNA"/>
</dbReference>
<dbReference type="SMART" id="SM00054">
    <property type="entry name" value="EFh"/>
    <property type="match status" value="3"/>
</dbReference>
<feature type="domain" description="EF-hand" evidence="4">
    <location>
        <begin position="92"/>
        <end position="127"/>
    </location>
</feature>
<dbReference type="AlphaFoldDB" id="A0A199V7J8"/>
<evidence type="ECO:0000259" key="4">
    <source>
        <dbReference type="PROSITE" id="PS50222"/>
    </source>
</evidence>
<organism evidence="5 7">
    <name type="scientific">Ananas comosus</name>
    <name type="common">Pineapple</name>
    <name type="synonym">Ananas ananas</name>
    <dbReference type="NCBI Taxonomy" id="4615"/>
    <lineage>
        <taxon>Eukaryota</taxon>
        <taxon>Viridiplantae</taxon>
        <taxon>Streptophyta</taxon>
        <taxon>Embryophyta</taxon>
        <taxon>Tracheophyta</taxon>
        <taxon>Spermatophyta</taxon>
        <taxon>Magnoliopsida</taxon>
        <taxon>Liliopsida</taxon>
        <taxon>Poales</taxon>
        <taxon>Bromeliaceae</taxon>
        <taxon>Bromelioideae</taxon>
        <taxon>Ananas</taxon>
    </lineage>
</organism>
<dbReference type="STRING" id="4615.A0A199V7J8"/>
<dbReference type="GO" id="GO:0005509">
    <property type="term" value="F:calcium ion binding"/>
    <property type="evidence" value="ECO:0007669"/>
    <property type="project" value="InterPro"/>
</dbReference>
<dbReference type="Pfam" id="PF00036">
    <property type="entry name" value="EF-hand_1"/>
    <property type="match status" value="1"/>
</dbReference>
<dbReference type="EMBL" id="LSRQ01002884">
    <property type="protein sequence ID" value="OAY73054.1"/>
    <property type="molecule type" value="Genomic_DNA"/>
</dbReference>
<protein>
    <submittedName>
        <fullName evidence="5">Calmodulin</fullName>
    </submittedName>
</protein>
<proteinExistence type="predicted"/>
<dbReference type="PANTHER" id="PTHR23050">
    <property type="entry name" value="CALCIUM BINDING PROTEIN"/>
    <property type="match status" value="1"/>
</dbReference>
<dbReference type="CDD" id="cd00051">
    <property type="entry name" value="EFh"/>
    <property type="match status" value="1"/>
</dbReference>
<comment type="caution">
    <text evidence="5">The sequence shown here is derived from an EMBL/GenBank/DDBJ whole genome shotgun (WGS) entry which is preliminary data.</text>
</comment>
<dbReference type="Gene3D" id="1.10.238.10">
    <property type="entry name" value="EF-hand"/>
    <property type="match status" value="1"/>
</dbReference>
<name>A0A199V7J8_ANACO</name>
<feature type="domain" description="EF-hand" evidence="4">
    <location>
        <begin position="13"/>
        <end position="48"/>
    </location>
</feature>
<dbReference type="InterPro" id="IPR018247">
    <property type="entry name" value="EF_Hand_1_Ca_BS"/>
</dbReference>
<dbReference type="Proteomes" id="UP000092600">
    <property type="component" value="Unassembled WGS sequence"/>
</dbReference>
<feature type="region of interest" description="Disordered" evidence="3">
    <location>
        <begin position="1"/>
        <end position="21"/>
    </location>
</feature>
<dbReference type="InterPro" id="IPR011992">
    <property type="entry name" value="EF-hand-dom_pair"/>
</dbReference>
<evidence type="ECO:0000313" key="6">
    <source>
        <dbReference type="EMBL" id="OAY81767.1"/>
    </source>
</evidence>
<keyword evidence="2" id="KW-0106">Calcium</keyword>
<dbReference type="FunFam" id="1.10.238.10:FF:000178">
    <property type="entry name" value="Calmodulin-2 A"/>
    <property type="match status" value="1"/>
</dbReference>
<dbReference type="Pfam" id="PF13499">
    <property type="entry name" value="EF-hand_7"/>
    <property type="match status" value="1"/>
</dbReference>
<dbReference type="GO" id="GO:0043226">
    <property type="term" value="C:organelle"/>
    <property type="evidence" value="ECO:0007669"/>
    <property type="project" value="UniProtKB-ARBA"/>
</dbReference>
<dbReference type="InterPro" id="IPR050145">
    <property type="entry name" value="Centrin_CML-like"/>
</dbReference>
<reference evidence="5 7" key="1">
    <citation type="journal article" date="2016" name="DNA Res.">
        <title>The draft genome of MD-2 pineapple using hybrid error correction of long reads.</title>
        <authorList>
            <person name="Redwan R.M."/>
            <person name="Saidin A."/>
            <person name="Kumar S.V."/>
        </authorList>
    </citation>
    <scope>NUCLEOTIDE SEQUENCE [LARGE SCALE GENOMIC DNA]</scope>
    <source>
        <strain evidence="7">cv. MD2</strain>
        <tissue evidence="5">Leaf</tissue>
    </source>
</reference>
<accession>A0A199V7J8</accession>
<dbReference type="SUPFAM" id="SSF47473">
    <property type="entry name" value="EF-hand"/>
    <property type="match status" value="1"/>
</dbReference>